<evidence type="ECO:0000313" key="3">
    <source>
        <dbReference type="Proteomes" id="UP000184476"/>
    </source>
</evidence>
<name>A0A1M4ZAW7_9BACL</name>
<evidence type="ECO:0000256" key="1">
    <source>
        <dbReference type="SAM" id="MobiDB-lite"/>
    </source>
</evidence>
<protein>
    <submittedName>
        <fullName evidence="2">Uncharacterized protein</fullName>
    </submittedName>
</protein>
<dbReference type="AlphaFoldDB" id="A0A1M4ZAW7"/>
<reference evidence="2 3" key="1">
    <citation type="submission" date="2016-11" db="EMBL/GenBank/DDBJ databases">
        <authorList>
            <person name="Jaros S."/>
            <person name="Januszkiewicz K."/>
            <person name="Wedrychowicz H."/>
        </authorList>
    </citation>
    <scope>NUCLEOTIDE SEQUENCE [LARGE SCALE GENOMIC DNA]</scope>
    <source>
        <strain evidence="2 3">DSM 44666</strain>
    </source>
</reference>
<keyword evidence="3" id="KW-1185">Reference proteome</keyword>
<feature type="region of interest" description="Disordered" evidence="1">
    <location>
        <begin position="1"/>
        <end position="34"/>
    </location>
</feature>
<feature type="compositionally biased region" description="Polar residues" evidence="1">
    <location>
        <begin position="153"/>
        <end position="163"/>
    </location>
</feature>
<gene>
    <name evidence="2" type="ORF">SAMN05444392_108131</name>
</gene>
<dbReference type="Proteomes" id="UP000184476">
    <property type="component" value="Unassembled WGS sequence"/>
</dbReference>
<organism evidence="2 3">
    <name type="scientific">Seinonella peptonophila</name>
    <dbReference type="NCBI Taxonomy" id="112248"/>
    <lineage>
        <taxon>Bacteria</taxon>
        <taxon>Bacillati</taxon>
        <taxon>Bacillota</taxon>
        <taxon>Bacilli</taxon>
        <taxon>Bacillales</taxon>
        <taxon>Thermoactinomycetaceae</taxon>
        <taxon>Seinonella</taxon>
    </lineage>
</organism>
<sequence>MPQRTPEGPGPQPWDRRGHQHAAPGTPSPDECGVRLPGGVVRRLRHHGIGGRGSLLLEADAPRREGRRVCHFHLLPQLQRGLPRGKGGRGNRLPGHADHPGVHPELPQPPRQGGVHPVRVRRNPTGRRGNAARGRRRSCCLDGAAAEAPARRLTTTSSPKGVR</sequence>
<dbReference type="EMBL" id="FQVL01000008">
    <property type="protein sequence ID" value="SHF14912.1"/>
    <property type="molecule type" value="Genomic_DNA"/>
</dbReference>
<feature type="region of interest" description="Disordered" evidence="1">
    <location>
        <begin position="79"/>
        <end position="163"/>
    </location>
</feature>
<proteinExistence type="predicted"/>
<evidence type="ECO:0000313" key="2">
    <source>
        <dbReference type="EMBL" id="SHF14912.1"/>
    </source>
</evidence>
<accession>A0A1M4ZAW7</accession>